<dbReference type="GO" id="GO:0006952">
    <property type="term" value="P:defense response"/>
    <property type="evidence" value="ECO:0007669"/>
    <property type="project" value="UniProtKB-KW"/>
</dbReference>
<evidence type="ECO:0000256" key="4">
    <source>
        <dbReference type="ARBA" id="ARBA00022741"/>
    </source>
</evidence>
<dbReference type="Gene3D" id="3.40.50.300">
    <property type="entry name" value="P-loop containing nucleotide triphosphate hydrolases"/>
    <property type="match status" value="1"/>
</dbReference>
<evidence type="ECO:0000256" key="5">
    <source>
        <dbReference type="ARBA" id="ARBA00022821"/>
    </source>
</evidence>
<evidence type="ECO:0000256" key="3">
    <source>
        <dbReference type="ARBA" id="ARBA00022737"/>
    </source>
</evidence>
<evidence type="ECO:0000256" key="1">
    <source>
        <dbReference type="ARBA" id="ARBA00008894"/>
    </source>
</evidence>
<accession>A0A8T0R545</accession>
<dbReference type="SUPFAM" id="SSF52540">
    <property type="entry name" value="P-loop containing nucleoside triphosphate hydrolases"/>
    <property type="match status" value="1"/>
</dbReference>
<dbReference type="PANTHER" id="PTHR19338:SF58">
    <property type="entry name" value="OS09G0517100 PROTEIN"/>
    <property type="match status" value="1"/>
</dbReference>
<feature type="domain" description="Disease resistance N-terminal" evidence="7">
    <location>
        <begin position="16"/>
        <end position="94"/>
    </location>
</feature>
<keyword evidence="9" id="KW-1185">Reference proteome</keyword>
<dbReference type="InterPro" id="IPR041118">
    <property type="entry name" value="Rx_N"/>
</dbReference>
<evidence type="ECO:0000256" key="2">
    <source>
        <dbReference type="ARBA" id="ARBA00022614"/>
    </source>
</evidence>
<gene>
    <name evidence="8" type="ORF">PVAP13_6NG337000</name>
</gene>
<keyword evidence="2" id="KW-0433">Leucine-rich repeat</keyword>
<sequence>MEATALSVGKSVLDGALGYAKSAVAEEVALQLGIQRDHAFIREELEMMQAFLRAAHGERDDHEVLMTWVKQVRDVAYDAEDCLQDFSVHLHKPSWWRLRTLRERRRIAKQMKELRARVEDVSQRNLRYQLIKSAGSKPETAAELSGITAAAIFGIDEARRAAKHDKPKADLVDLINQEGEDLRVISVWGTSGDLGQASIIREAYENPDIKNKFPCQAWVRVLHPFNPNDFIQSLVKQFRSAVGVSTLLEAEKAGQELAEEFTGYVNEKSYLIVLSDLSTFEDWNGIRACLPNHKKGSRIIVCSSQVEVASLCAGQESQAMELKQLSTDQTIYAFHEPSSTALLAFKGHLPGPLSLSLSTSTHPFLVAPASAIDGRRPGPGEEVLAVVAHARLETTLRERAWDPDARIADFFDTAAGPELGA</sequence>
<dbReference type="Proteomes" id="UP000823388">
    <property type="component" value="Chromosome 6N"/>
</dbReference>
<comment type="similarity">
    <text evidence="1">Belongs to the disease resistance NB-LRR family.</text>
</comment>
<evidence type="ECO:0000259" key="6">
    <source>
        <dbReference type="Pfam" id="PF00931"/>
    </source>
</evidence>
<evidence type="ECO:0000259" key="7">
    <source>
        <dbReference type="Pfam" id="PF18052"/>
    </source>
</evidence>
<proteinExistence type="inferred from homology"/>
<reference evidence="8" key="1">
    <citation type="submission" date="2020-05" db="EMBL/GenBank/DDBJ databases">
        <title>WGS assembly of Panicum virgatum.</title>
        <authorList>
            <person name="Lovell J.T."/>
            <person name="Jenkins J."/>
            <person name="Shu S."/>
            <person name="Juenger T.E."/>
            <person name="Schmutz J."/>
        </authorList>
    </citation>
    <scope>NUCLEOTIDE SEQUENCE</scope>
    <source>
        <strain evidence="8">AP13</strain>
    </source>
</reference>
<dbReference type="InterPro" id="IPR027417">
    <property type="entry name" value="P-loop_NTPase"/>
</dbReference>
<name>A0A8T0R545_PANVG</name>
<keyword evidence="4" id="KW-0547">Nucleotide-binding</keyword>
<comment type="caution">
    <text evidence="8">The sequence shown here is derived from an EMBL/GenBank/DDBJ whole genome shotgun (WGS) entry which is preliminary data.</text>
</comment>
<dbReference type="GO" id="GO:0043531">
    <property type="term" value="F:ADP binding"/>
    <property type="evidence" value="ECO:0007669"/>
    <property type="project" value="InterPro"/>
</dbReference>
<organism evidence="8 9">
    <name type="scientific">Panicum virgatum</name>
    <name type="common">Blackwell switchgrass</name>
    <dbReference type="NCBI Taxonomy" id="38727"/>
    <lineage>
        <taxon>Eukaryota</taxon>
        <taxon>Viridiplantae</taxon>
        <taxon>Streptophyta</taxon>
        <taxon>Embryophyta</taxon>
        <taxon>Tracheophyta</taxon>
        <taxon>Spermatophyta</taxon>
        <taxon>Magnoliopsida</taxon>
        <taxon>Liliopsida</taxon>
        <taxon>Poales</taxon>
        <taxon>Poaceae</taxon>
        <taxon>PACMAD clade</taxon>
        <taxon>Panicoideae</taxon>
        <taxon>Panicodae</taxon>
        <taxon>Paniceae</taxon>
        <taxon>Panicinae</taxon>
        <taxon>Panicum</taxon>
        <taxon>Panicum sect. Hiantes</taxon>
    </lineage>
</organism>
<dbReference type="CDD" id="cd14798">
    <property type="entry name" value="RX-CC_like"/>
    <property type="match status" value="1"/>
</dbReference>
<feature type="domain" description="NB-ARC" evidence="6">
    <location>
        <begin position="178"/>
        <end position="330"/>
    </location>
</feature>
<dbReference type="AlphaFoldDB" id="A0A8T0R545"/>
<evidence type="ECO:0000313" key="8">
    <source>
        <dbReference type="EMBL" id="KAG2580370.1"/>
    </source>
</evidence>
<keyword evidence="3" id="KW-0677">Repeat</keyword>
<dbReference type="Gene3D" id="1.20.5.4130">
    <property type="match status" value="1"/>
</dbReference>
<evidence type="ECO:0000313" key="9">
    <source>
        <dbReference type="Proteomes" id="UP000823388"/>
    </source>
</evidence>
<dbReference type="Pfam" id="PF00931">
    <property type="entry name" value="NB-ARC"/>
    <property type="match status" value="1"/>
</dbReference>
<dbReference type="Pfam" id="PF18052">
    <property type="entry name" value="Rx_N"/>
    <property type="match status" value="1"/>
</dbReference>
<protein>
    <submittedName>
        <fullName evidence="8">Uncharacterized protein</fullName>
    </submittedName>
</protein>
<dbReference type="InterPro" id="IPR038005">
    <property type="entry name" value="RX-like_CC"/>
</dbReference>
<dbReference type="PANTHER" id="PTHR19338">
    <property type="entry name" value="TRANSLOCASE OF INNER MITOCHONDRIAL MEMBRANE 13 HOMOLOG"/>
    <property type="match status" value="1"/>
</dbReference>
<dbReference type="EMBL" id="CM029048">
    <property type="protein sequence ID" value="KAG2580370.1"/>
    <property type="molecule type" value="Genomic_DNA"/>
</dbReference>
<dbReference type="InterPro" id="IPR002182">
    <property type="entry name" value="NB-ARC"/>
</dbReference>
<keyword evidence="5" id="KW-0611">Plant defense</keyword>